<organism evidence="18 19">
    <name type="scientific">Thermaerobacillus caldiproteolyticus</name>
    <dbReference type="NCBI Taxonomy" id="247480"/>
    <lineage>
        <taxon>Bacteria</taxon>
        <taxon>Bacillati</taxon>
        <taxon>Bacillota</taxon>
        <taxon>Bacilli</taxon>
        <taxon>Bacillales</taxon>
        <taxon>Anoxybacillaceae</taxon>
        <taxon>Thermaerobacillus</taxon>
    </lineage>
</organism>
<keyword evidence="18" id="KW-0223">Dioxygenase</keyword>
<comment type="similarity">
    <text evidence="2 15">Belongs to the globin family. Two-domain flavohemoproteins subfamily.</text>
</comment>
<dbReference type="PROSITE" id="PS01033">
    <property type="entry name" value="GLOBIN"/>
    <property type="match status" value="1"/>
</dbReference>
<feature type="active site" description="Charge relay system" evidence="15">
    <location>
        <position position="143"/>
    </location>
</feature>
<dbReference type="PROSITE" id="PS51384">
    <property type="entry name" value="FAD_FR"/>
    <property type="match status" value="1"/>
</dbReference>
<keyword evidence="4 15" id="KW-0349">Heme</keyword>
<keyword evidence="5 15" id="KW-0561">Oxygen transport</keyword>
<dbReference type="Pfam" id="PF00042">
    <property type="entry name" value="Globin"/>
    <property type="match status" value="1"/>
</dbReference>
<dbReference type="GO" id="GO:0071500">
    <property type="term" value="P:cellular response to nitrosative stress"/>
    <property type="evidence" value="ECO:0007669"/>
    <property type="project" value="TreeGrafter"/>
</dbReference>
<dbReference type="GO" id="GO:0046872">
    <property type="term" value="F:metal ion binding"/>
    <property type="evidence" value="ECO:0007669"/>
    <property type="project" value="UniProtKB-KW"/>
</dbReference>
<feature type="domain" description="FAD-binding FR-type" evidence="17">
    <location>
        <begin position="158"/>
        <end position="269"/>
    </location>
</feature>
<evidence type="ECO:0000256" key="12">
    <source>
        <dbReference type="ARBA" id="ARBA00023027"/>
    </source>
</evidence>
<evidence type="ECO:0000256" key="11">
    <source>
        <dbReference type="ARBA" id="ARBA00023004"/>
    </source>
</evidence>
<feature type="binding site" description="proximal binding residue" evidence="15">
    <location>
        <position position="91"/>
    </location>
    <ligand>
        <name>heme b</name>
        <dbReference type="ChEBI" id="CHEBI:60344"/>
    </ligand>
    <ligandPart>
        <name>Fe</name>
        <dbReference type="ChEBI" id="CHEBI:18248"/>
    </ligandPart>
</feature>
<keyword evidence="19" id="KW-1185">Reference proteome</keyword>
<evidence type="ECO:0000256" key="8">
    <source>
        <dbReference type="ARBA" id="ARBA00022827"/>
    </source>
</evidence>
<evidence type="ECO:0000256" key="14">
    <source>
        <dbReference type="ARBA" id="ARBA00049433"/>
    </source>
</evidence>
<accession>A0A7V9Z853</accession>
<keyword evidence="3 15" id="KW-0813">Transport</keyword>
<dbReference type="GO" id="GO:0020037">
    <property type="term" value="F:heme binding"/>
    <property type="evidence" value="ECO:0007669"/>
    <property type="project" value="InterPro"/>
</dbReference>
<dbReference type="InterPro" id="IPR001433">
    <property type="entry name" value="OxRdtase_FAD/NAD-bd"/>
</dbReference>
<dbReference type="InterPro" id="IPR012292">
    <property type="entry name" value="Globin/Proto"/>
</dbReference>
<feature type="active site" description="Charge relay system" evidence="15">
    <location>
        <position position="101"/>
    </location>
</feature>
<evidence type="ECO:0000259" key="17">
    <source>
        <dbReference type="PROSITE" id="PS51384"/>
    </source>
</evidence>
<dbReference type="GO" id="GO:0005344">
    <property type="term" value="F:oxygen carrier activity"/>
    <property type="evidence" value="ECO:0007669"/>
    <property type="project" value="UniProtKB-UniRule"/>
</dbReference>
<evidence type="ECO:0000256" key="6">
    <source>
        <dbReference type="ARBA" id="ARBA00022630"/>
    </source>
</evidence>
<dbReference type="Gene3D" id="3.40.50.80">
    <property type="entry name" value="Nucleotide-binding domain of ferredoxin-NADP reductase (FNR) module"/>
    <property type="match status" value="1"/>
</dbReference>
<dbReference type="EC" id="1.14.12.17" evidence="15"/>
<dbReference type="InterPro" id="IPR039261">
    <property type="entry name" value="FNR_nucleotide-bd"/>
</dbReference>
<dbReference type="CDD" id="cd14777">
    <property type="entry name" value="Yhb1-globin-like"/>
    <property type="match status" value="1"/>
</dbReference>
<feature type="region of interest" description="Reductase" evidence="15">
    <location>
        <begin position="155"/>
        <end position="412"/>
    </location>
</feature>
<keyword evidence="11 15" id="KW-0408">Iron</keyword>
<dbReference type="SUPFAM" id="SSF52343">
    <property type="entry name" value="Ferredoxin reductase-like, C-terminal NADP-linked domain"/>
    <property type="match status" value="1"/>
</dbReference>
<dbReference type="RefSeq" id="WP_181556590.1">
    <property type="nucleotide sequence ID" value="NZ_JACDUT010000008.1"/>
</dbReference>
<dbReference type="SUPFAM" id="SSF63380">
    <property type="entry name" value="Riboflavin synthase domain-like"/>
    <property type="match status" value="1"/>
</dbReference>
<dbReference type="InterPro" id="IPR023950">
    <property type="entry name" value="Hmp"/>
</dbReference>
<evidence type="ECO:0000256" key="1">
    <source>
        <dbReference type="ARBA" id="ARBA00006401"/>
    </source>
</evidence>
<comment type="catalytic activity">
    <reaction evidence="14 15">
        <text>2 nitric oxide + NADPH + 2 O2 = 2 nitrate + NADP(+) + H(+)</text>
        <dbReference type="Rhea" id="RHEA:19465"/>
        <dbReference type="ChEBI" id="CHEBI:15378"/>
        <dbReference type="ChEBI" id="CHEBI:15379"/>
        <dbReference type="ChEBI" id="CHEBI:16480"/>
        <dbReference type="ChEBI" id="CHEBI:17632"/>
        <dbReference type="ChEBI" id="CHEBI:57783"/>
        <dbReference type="ChEBI" id="CHEBI:58349"/>
        <dbReference type="EC" id="1.14.12.17"/>
    </reaction>
</comment>
<dbReference type="PRINTS" id="PR00406">
    <property type="entry name" value="CYTB5RDTASE"/>
</dbReference>
<dbReference type="PANTHER" id="PTHR43396:SF3">
    <property type="entry name" value="FLAVOHEMOPROTEIN"/>
    <property type="match status" value="1"/>
</dbReference>
<dbReference type="InterPro" id="IPR017938">
    <property type="entry name" value="Riboflavin_synthase-like_b-brl"/>
</dbReference>
<protein>
    <recommendedName>
        <fullName evidence="15">Flavohemoprotein</fullName>
    </recommendedName>
    <alternativeName>
        <fullName evidence="15">Flavohemoglobin</fullName>
    </alternativeName>
    <alternativeName>
        <fullName evidence="15">Hemoglobin-like protein</fullName>
    </alternativeName>
    <alternativeName>
        <fullName evidence="15">Nitric oxide dioxygenase</fullName>
        <shortName evidence="15">NO oxygenase</shortName>
        <shortName evidence="15">NOD</shortName>
        <ecNumber evidence="15">1.14.12.17</ecNumber>
    </alternativeName>
</protein>
<dbReference type="FunFam" id="1.10.490.10:FF:000003">
    <property type="entry name" value="Flavohemoprotein"/>
    <property type="match status" value="1"/>
</dbReference>
<evidence type="ECO:0000256" key="4">
    <source>
        <dbReference type="ARBA" id="ARBA00022617"/>
    </source>
</evidence>
<comment type="domain">
    <text evidence="15">Consists of two distinct domains; an N-terminal heme-containing oxygen-binding domain and a C-terminal reductase domain with binding sites for FAD and NAD(P)H.</text>
</comment>
<dbReference type="PANTHER" id="PTHR43396">
    <property type="entry name" value="FLAVOHEMOPROTEIN"/>
    <property type="match status" value="1"/>
</dbReference>
<evidence type="ECO:0000256" key="5">
    <source>
        <dbReference type="ARBA" id="ARBA00022621"/>
    </source>
</evidence>
<dbReference type="InterPro" id="IPR000971">
    <property type="entry name" value="Globin"/>
</dbReference>
<dbReference type="Gene3D" id="2.40.30.10">
    <property type="entry name" value="Translation factors"/>
    <property type="match status" value="1"/>
</dbReference>
<evidence type="ECO:0000256" key="15">
    <source>
        <dbReference type="HAMAP-Rule" id="MF_01252"/>
    </source>
</evidence>
<sequence>MSTTKPLLSEKTIQIVQSTVPVLEEHGEQITKHFYQLMLSNHPELLNIFNHVNQKQGRQQKALAAAVYEAAKHIDRLEMILPVVKQIAHKHRSLGVKPEHYPIVGKYLLLAIKDVLGDAATDDIIEAWKEAYEVIADVFIQIEEQMYNEAATKRGGWKDFRKFVVQKKVKESDVITSFYLVPEDGGDISEFLPGQYVSVKVRIPGETYTHIRQYSLSDAPGKEYYRISVKREAATEEKPAGIVSNYLHEHIHAGDILELSAPAGVFTLDITDDTPVVLISGGVGITPLLSMVNTLVERQPKRNVTFIHAAINGNVHAFDGHMRRLAEQHPTLSYYVCYQSPSDKDRQNPYFAKEGFIDWPWLQSVVHEKKANFYFCGPIPFMKTVYHALKEWGVPEERIHYEFFGPAGDLTK</sequence>
<dbReference type="NCBIfam" id="NF009805">
    <property type="entry name" value="PRK13289.1"/>
    <property type="match status" value="1"/>
</dbReference>
<dbReference type="Pfam" id="PF00175">
    <property type="entry name" value="NAD_binding_1"/>
    <property type="match status" value="1"/>
</dbReference>
<keyword evidence="15" id="KW-0216">Detoxification</keyword>
<keyword evidence="12 15" id="KW-0520">NAD</keyword>
<dbReference type="SUPFAM" id="SSF46458">
    <property type="entry name" value="Globin-like"/>
    <property type="match status" value="1"/>
</dbReference>
<dbReference type="EMBL" id="JACDUT010000008">
    <property type="protein sequence ID" value="MBA2875808.1"/>
    <property type="molecule type" value="Genomic_DNA"/>
</dbReference>
<keyword evidence="6 15" id="KW-0285">Flavoprotein</keyword>
<dbReference type="InterPro" id="IPR017927">
    <property type="entry name" value="FAD-bd_FR_type"/>
</dbReference>
<comment type="function">
    <text evidence="15">Is involved in NO detoxification in an aerobic process, termed nitric oxide dioxygenase (NOD) reaction that utilizes O(2) and NAD(P)H to convert NO to nitrate, which protects the bacterium from various noxious nitrogen compounds. Therefore, plays a central role in the inducible response to nitrosative stress.</text>
</comment>
<evidence type="ECO:0000259" key="16">
    <source>
        <dbReference type="PROSITE" id="PS01033"/>
    </source>
</evidence>
<comment type="similarity">
    <text evidence="1 15">In the C-terminal section; belongs to the flavoprotein pyridine nucleotide cytochrome reductase family.</text>
</comment>
<dbReference type="GO" id="GO:0019825">
    <property type="term" value="F:oxygen binding"/>
    <property type="evidence" value="ECO:0007669"/>
    <property type="project" value="InterPro"/>
</dbReference>
<feature type="site" description="Influences the redox potential of the prosthetic heme and FAD groups" evidence="15">
    <location>
        <position position="90"/>
    </location>
</feature>
<comment type="caution">
    <text evidence="18">The sequence shown here is derived from an EMBL/GenBank/DDBJ whole genome shotgun (WGS) entry which is preliminary data.</text>
</comment>
<comment type="catalytic activity">
    <reaction evidence="13 15">
        <text>2 nitric oxide + NADH + 2 O2 = 2 nitrate + NAD(+) + H(+)</text>
        <dbReference type="Rhea" id="RHEA:19469"/>
        <dbReference type="ChEBI" id="CHEBI:15378"/>
        <dbReference type="ChEBI" id="CHEBI:15379"/>
        <dbReference type="ChEBI" id="CHEBI:16480"/>
        <dbReference type="ChEBI" id="CHEBI:17632"/>
        <dbReference type="ChEBI" id="CHEBI:57540"/>
        <dbReference type="ChEBI" id="CHEBI:57945"/>
        <dbReference type="EC" id="1.14.12.17"/>
    </reaction>
</comment>
<reference evidence="18 19" key="1">
    <citation type="submission" date="2020-07" db="EMBL/GenBank/DDBJ databases">
        <title>Genomic Encyclopedia of Type Strains, Phase IV (KMG-IV): sequencing the most valuable type-strain genomes for metagenomic binning, comparative biology and taxonomic classification.</title>
        <authorList>
            <person name="Goeker M."/>
        </authorList>
    </citation>
    <scope>NUCLEOTIDE SEQUENCE [LARGE SCALE GENOMIC DNA]</scope>
    <source>
        <strain evidence="18 19">DSM 15730</strain>
    </source>
</reference>
<evidence type="ECO:0000256" key="3">
    <source>
        <dbReference type="ARBA" id="ARBA00022448"/>
    </source>
</evidence>
<feature type="site" description="Involved in heme-bound ligand stabilization and O-O bond activation" evidence="15">
    <location>
        <position position="35"/>
    </location>
</feature>
<dbReference type="FunFam" id="3.40.50.80:FF:000010">
    <property type="entry name" value="Flavohemoprotein"/>
    <property type="match status" value="1"/>
</dbReference>
<dbReference type="InterPro" id="IPR009050">
    <property type="entry name" value="Globin-like_sf"/>
</dbReference>
<keyword evidence="7 15" id="KW-0479">Metal-binding</keyword>
<dbReference type="Pfam" id="PF00970">
    <property type="entry name" value="FAD_binding_6"/>
    <property type="match status" value="1"/>
</dbReference>
<feature type="binding site" evidence="15">
    <location>
        <begin position="282"/>
        <end position="287"/>
    </location>
    <ligand>
        <name>NADP(+)</name>
        <dbReference type="ChEBI" id="CHEBI:58349"/>
    </ligand>
</feature>
<dbReference type="HAMAP" id="MF_01252">
    <property type="entry name" value="Hmp"/>
    <property type="match status" value="1"/>
</dbReference>
<dbReference type="PRINTS" id="PR00371">
    <property type="entry name" value="FPNCR"/>
</dbReference>
<feature type="binding site" evidence="15">
    <location>
        <begin position="403"/>
        <end position="406"/>
    </location>
    <ligand>
        <name>FAD</name>
        <dbReference type="ChEBI" id="CHEBI:57692"/>
    </ligand>
</feature>
<dbReference type="GO" id="GO:0071949">
    <property type="term" value="F:FAD binding"/>
    <property type="evidence" value="ECO:0007669"/>
    <property type="project" value="InterPro"/>
</dbReference>
<dbReference type="Proteomes" id="UP000523087">
    <property type="component" value="Unassembled WGS sequence"/>
</dbReference>
<evidence type="ECO:0000256" key="13">
    <source>
        <dbReference type="ARBA" id="ARBA00048649"/>
    </source>
</evidence>
<evidence type="ECO:0000256" key="10">
    <source>
        <dbReference type="ARBA" id="ARBA00023002"/>
    </source>
</evidence>
<dbReference type="AlphaFoldDB" id="A0A7V9Z853"/>
<proteinExistence type="inferred from homology"/>
<keyword evidence="9 15" id="KW-0521">NADP</keyword>
<gene>
    <name evidence="15" type="primary">hmp</name>
    <name evidence="18" type="ORF">HNR31_002602</name>
</gene>
<comment type="cofactor">
    <cofactor evidence="15">
        <name>FAD</name>
        <dbReference type="ChEBI" id="CHEBI:57692"/>
    </cofactor>
    <text evidence="15">Binds 1 FAD per subunit.</text>
</comment>
<dbReference type="GO" id="GO:0009636">
    <property type="term" value="P:response to toxic substance"/>
    <property type="evidence" value="ECO:0007669"/>
    <property type="project" value="UniProtKB-KW"/>
</dbReference>
<evidence type="ECO:0000256" key="2">
    <source>
        <dbReference type="ARBA" id="ARBA00008414"/>
    </source>
</evidence>
<evidence type="ECO:0000256" key="9">
    <source>
        <dbReference type="ARBA" id="ARBA00022857"/>
    </source>
</evidence>
<evidence type="ECO:0000256" key="7">
    <source>
        <dbReference type="ARBA" id="ARBA00022723"/>
    </source>
</evidence>
<evidence type="ECO:0000313" key="19">
    <source>
        <dbReference type="Proteomes" id="UP000523087"/>
    </source>
</evidence>
<dbReference type="GO" id="GO:0008941">
    <property type="term" value="F:nitric oxide dioxygenase NAD(P)H activity"/>
    <property type="evidence" value="ECO:0007669"/>
    <property type="project" value="UniProtKB-UniRule"/>
</dbReference>
<feature type="site" description="Influences the redox potential of the prosthetic heme and FAD groups" evidence="15">
    <location>
        <position position="402"/>
    </location>
</feature>
<dbReference type="GO" id="GO:0046210">
    <property type="term" value="P:nitric oxide catabolic process"/>
    <property type="evidence" value="ECO:0007669"/>
    <property type="project" value="TreeGrafter"/>
</dbReference>
<keyword evidence="10 15" id="KW-0560">Oxidoreductase</keyword>
<keyword evidence="8 15" id="KW-0274">FAD</keyword>
<name>A0A7V9Z853_9BACL</name>
<dbReference type="Gene3D" id="1.10.490.10">
    <property type="entry name" value="Globins"/>
    <property type="match status" value="1"/>
</dbReference>
<dbReference type="InterPro" id="IPR001709">
    <property type="entry name" value="Flavoprot_Pyr_Nucl_cyt_Rdtase"/>
</dbReference>
<dbReference type="FunFam" id="2.40.30.10:FF:000034">
    <property type="entry name" value="Flavohemoprotein"/>
    <property type="match status" value="1"/>
</dbReference>
<comment type="cofactor">
    <cofactor evidence="15">
        <name>heme b</name>
        <dbReference type="ChEBI" id="CHEBI:60344"/>
    </cofactor>
    <text evidence="15">Binds 1 heme b (iron(II)-protoporphyrin IX) group per subunit.</text>
</comment>
<feature type="domain" description="Globin" evidence="16">
    <location>
        <begin position="7"/>
        <end position="144"/>
    </location>
</feature>
<feature type="binding site" evidence="15">
    <location>
        <begin position="212"/>
        <end position="215"/>
    </location>
    <ligand>
        <name>FAD</name>
        <dbReference type="ChEBI" id="CHEBI:57692"/>
    </ligand>
</feature>
<dbReference type="CDD" id="cd06184">
    <property type="entry name" value="flavohem_like_fad_nad_binding"/>
    <property type="match status" value="1"/>
</dbReference>
<dbReference type="InterPro" id="IPR008333">
    <property type="entry name" value="Cbr1-like_FAD-bd_dom"/>
</dbReference>
<feature type="binding site" evidence="15">
    <location>
        <position position="196"/>
    </location>
    <ligand>
        <name>FAD</name>
        <dbReference type="ChEBI" id="CHEBI:57692"/>
    </ligand>
</feature>
<evidence type="ECO:0000313" key="18">
    <source>
        <dbReference type="EMBL" id="MBA2875808.1"/>
    </source>
</evidence>